<organism evidence="1 2">
    <name type="scientific">Nephila pilipes</name>
    <name type="common">Giant wood spider</name>
    <name type="synonym">Nephila maculata</name>
    <dbReference type="NCBI Taxonomy" id="299642"/>
    <lineage>
        <taxon>Eukaryota</taxon>
        <taxon>Metazoa</taxon>
        <taxon>Ecdysozoa</taxon>
        <taxon>Arthropoda</taxon>
        <taxon>Chelicerata</taxon>
        <taxon>Arachnida</taxon>
        <taxon>Araneae</taxon>
        <taxon>Araneomorphae</taxon>
        <taxon>Entelegynae</taxon>
        <taxon>Araneoidea</taxon>
        <taxon>Nephilidae</taxon>
        <taxon>Nephila</taxon>
    </lineage>
</organism>
<keyword evidence="2" id="KW-1185">Reference proteome</keyword>
<evidence type="ECO:0000313" key="1">
    <source>
        <dbReference type="EMBL" id="GFT21705.1"/>
    </source>
</evidence>
<name>A0A8X6TIQ3_NEPPI</name>
<dbReference type="Proteomes" id="UP000887013">
    <property type="component" value="Unassembled WGS sequence"/>
</dbReference>
<dbReference type="AlphaFoldDB" id="A0A8X6TIQ3"/>
<sequence length="103" mass="11968">MSRYMHNGWWHSKKSLIGCSLHVDSHIVFQTPGRKSAHGLIERDFKPLICSALRAGCPNDKIVSIHKYTYIFINQWIVLNHQYIHRKANNLTQFSGEDQFAKS</sequence>
<dbReference type="EMBL" id="BMAW01105938">
    <property type="protein sequence ID" value="GFT21705.1"/>
    <property type="molecule type" value="Genomic_DNA"/>
</dbReference>
<gene>
    <name evidence="1" type="ORF">NPIL_296421</name>
</gene>
<evidence type="ECO:0000313" key="2">
    <source>
        <dbReference type="Proteomes" id="UP000887013"/>
    </source>
</evidence>
<proteinExistence type="predicted"/>
<comment type="caution">
    <text evidence="1">The sequence shown here is derived from an EMBL/GenBank/DDBJ whole genome shotgun (WGS) entry which is preliminary data.</text>
</comment>
<protein>
    <submittedName>
        <fullName evidence="1">Uncharacterized protein</fullName>
    </submittedName>
</protein>
<reference evidence="1" key="1">
    <citation type="submission" date="2020-08" db="EMBL/GenBank/DDBJ databases">
        <title>Multicomponent nature underlies the extraordinary mechanical properties of spider dragline silk.</title>
        <authorList>
            <person name="Kono N."/>
            <person name="Nakamura H."/>
            <person name="Mori M."/>
            <person name="Yoshida Y."/>
            <person name="Ohtoshi R."/>
            <person name="Malay A.D."/>
            <person name="Moran D.A.P."/>
            <person name="Tomita M."/>
            <person name="Numata K."/>
            <person name="Arakawa K."/>
        </authorList>
    </citation>
    <scope>NUCLEOTIDE SEQUENCE</scope>
</reference>
<accession>A0A8X6TIQ3</accession>